<reference evidence="1" key="1">
    <citation type="submission" date="2020-05" db="EMBL/GenBank/DDBJ databases">
        <title>Large-scale comparative analyses of tick genomes elucidate their genetic diversity and vector capacities.</title>
        <authorList>
            <person name="Jia N."/>
            <person name="Wang J."/>
            <person name="Shi W."/>
            <person name="Du L."/>
            <person name="Sun Y."/>
            <person name="Zhan W."/>
            <person name="Jiang J."/>
            <person name="Wang Q."/>
            <person name="Zhang B."/>
            <person name="Ji P."/>
            <person name="Sakyi L.B."/>
            <person name="Cui X."/>
            <person name="Yuan T."/>
            <person name="Jiang B."/>
            <person name="Yang W."/>
            <person name="Lam T.T.-Y."/>
            <person name="Chang Q."/>
            <person name="Ding S."/>
            <person name="Wang X."/>
            <person name="Zhu J."/>
            <person name="Ruan X."/>
            <person name="Zhao L."/>
            <person name="Wei J."/>
            <person name="Que T."/>
            <person name="Du C."/>
            <person name="Cheng J."/>
            <person name="Dai P."/>
            <person name="Han X."/>
            <person name="Huang E."/>
            <person name="Gao Y."/>
            <person name="Liu J."/>
            <person name="Shao H."/>
            <person name="Ye R."/>
            <person name="Li L."/>
            <person name="Wei W."/>
            <person name="Wang X."/>
            <person name="Wang C."/>
            <person name="Yang T."/>
            <person name="Huo Q."/>
            <person name="Li W."/>
            <person name="Guo W."/>
            <person name="Chen H."/>
            <person name="Zhou L."/>
            <person name="Ni X."/>
            <person name="Tian J."/>
            <person name="Zhou Y."/>
            <person name="Sheng Y."/>
            <person name="Liu T."/>
            <person name="Pan Y."/>
            <person name="Xia L."/>
            <person name="Li J."/>
            <person name="Zhao F."/>
            <person name="Cao W."/>
        </authorList>
    </citation>
    <scope>NUCLEOTIDE SEQUENCE</scope>
    <source>
        <strain evidence="1">Hyas-2018</strain>
    </source>
</reference>
<dbReference type="Proteomes" id="UP000821845">
    <property type="component" value="Chromosome 5"/>
</dbReference>
<protein>
    <submittedName>
        <fullName evidence="1">Uncharacterized protein</fullName>
    </submittedName>
</protein>
<accession>A0ACB7S3V7</accession>
<evidence type="ECO:0000313" key="2">
    <source>
        <dbReference type="Proteomes" id="UP000821845"/>
    </source>
</evidence>
<organism evidence="1 2">
    <name type="scientific">Hyalomma asiaticum</name>
    <name type="common">Tick</name>
    <dbReference type="NCBI Taxonomy" id="266040"/>
    <lineage>
        <taxon>Eukaryota</taxon>
        <taxon>Metazoa</taxon>
        <taxon>Ecdysozoa</taxon>
        <taxon>Arthropoda</taxon>
        <taxon>Chelicerata</taxon>
        <taxon>Arachnida</taxon>
        <taxon>Acari</taxon>
        <taxon>Parasitiformes</taxon>
        <taxon>Ixodida</taxon>
        <taxon>Ixodoidea</taxon>
        <taxon>Ixodidae</taxon>
        <taxon>Hyalomminae</taxon>
        <taxon>Hyalomma</taxon>
    </lineage>
</organism>
<gene>
    <name evidence="1" type="ORF">HPB50_000270</name>
</gene>
<proteinExistence type="predicted"/>
<dbReference type="EMBL" id="CM023485">
    <property type="protein sequence ID" value="KAH6929453.1"/>
    <property type="molecule type" value="Genomic_DNA"/>
</dbReference>
<comment type="caution">
    <text evidence="1">The sequence shown here is derived from an EMBL/GenBank/DDBJ whole genome shotgun (WGS) entry which is preliminary data.</text>
</comment>
<sequence length="102" mass="10762">METQRACDPRRETVASSIWGSVRAAATRSKFGCTLFRCCSWGHWAMNEDPGQAAATPPSPGSPIHNAGGLGAATMEAARCRAAEDEVRAYDSAAVYRLASGT</sequence>
<name>A0ACB7S3V7_HYAAI</name>
<keyword evidence="2" id="KW-1185">Reference proteome</keyword>
<evidence type="ECO:0000313" key="1">
    <source>
        <dbReference type="EMBL" id="KAH6929453.1"/>
    </source>
</evidence>